<feature type="transmembrane region" description="Helical" evidence="1">
    <location>
        <begin position="51"/>
        <end position="79"/>
    </location>
</feature>
<dbReference type="AlphaFoldDB" id="A0A8H6XGS5"/>
<protein>
    <submittedName>
        <fullName evidence="3">Uncharacterized protein</fullName>
    </submittedName>
</protein>
<gene>
    <name evidence="3" type="ORF">MVEN_01938700</name>
</gene>
<dbReference type="CDD" id="cd12087">
    <property type="entry name" value="TM_EGFR-like"/>
    <property type="match status" value="1"/>
</dbReference>
<keyword evidence="1" id="KW-1133">Transmembrane helix</keyword>
<evidence type="ECO:0000256" key="1">
    <source>
        <dbReference type="SAM" id="Phobius"/>
    </source>
</evidence>
<accession>A0A8H6XGS5</accession>
<feature type="chain" id="PRO_5034761109" evidence="2">
    <location>
        <begin position="36"/>
        <end position="161"/>
    </location>
</feature>
<reference evidence="3" key="1">
    <citation type="submission" date="2020-05" db="EMBL/GenBank/DDBJ databases">
        <title>Mycena genomes resolve the evolution of fungal bioluminescence.</title>
        <authorList>
            <person name="Tsai I.J."/>
        </authorList>
    </citation>
    <scope>NUCLEOTIDE SEQUENCE</scope>
    <source>
        <strain evidence="3">CCC161011</strain>
    </source>
</reference>
<evidence type="ECO:0000256" key="2">
    <source>
        <dbReference type="SAM" id="SignalP"/>
    </source>
</evidence>
<keyword evidence="4" id="KW-1185">Reference proteome</keyword>
<name>A0A8H6XGS5_9AGAR</name>
<keyword evidence="1" id="KW-0812">Transmembrane</keyword>
<keyword evidence="1" id="KW-0472">Membrane</keyword>
<feature type="signal peptide" evidence="2">
    <location>
        <begin position="1"/>
        <end position="35"/>
    </location>
</feature>
<sequence length="161" mass="17546">MPTKTSSYTMTKRAPTPNTIPIYFLALAFLPNVLAYTDCVNGVCTNYNNTAAVSTVAIAGIVVGVTLLLSIIGIIFAVVRYRRIKRFQRSYVQNAQANAAQMNVIPPTYPSTTYPSHRTPMHHHNQGLEHHNYAVQQANMQNNQFASSGIGPTSGSTGMTV</sequence>
<dbReference type="Proteomes" id="UP000620124">
    <property type="component" value="Unassembled WGS sequence"/>
</dbReference>
<dbReference type="OrthoDB" id="3063367at2759"/>
<proteinExistence type="predicted"/>
<comment type="caution">
    <text evidence="3">The sequence shown here is derived from an EMBL/GenBank/DDBJ whole genome shotgun (WGS) entry which is preliminary data.</text>
</comment>
<keyword evidence="2" id="KW-0732">Signal</keyword>
<organism evidence="3 4">
    <name type="scientific">Mycena venus</name>
    <dbReference type="NCBI Taxonomy" id="2733690"/>
    <lineage>
        <taxon>Eukaryota</taxon>
        <taxon>Fungi</taxon>
        <taxon>Dikarya</taxon>
        <taxon>Basidiomycota</taxon>
        <taxon>Agaricomycotina</taxon>
        <taxon>Agaricomycetes</taxon>
        <taxon>Agaricomycetidae</taxon>
        <taxon>Agaricales</taxon>
        <taxon>Marasmiineae</taxon>
        <taxon>Mycenaceae</taxon>
        <taxon>Mycena</taxon>
    </lineage>
</organism>
<evidence type="ECO:0000313" key="4">
    <source>
        <dbReference type="Proteomes" id="UP000620124"/>
    </source>
</evidence>
<dbReference type="EMBL" id="JACAZI010000019">
    <property type="protein sequence ID" value="KAF7340201.1"/>
    <property type="molecule type" value="Genomic_DNA"/>
</dbReference>
<evidence type="ECO:0000313" key="3">
    <source>
        <dbReference type="EMBL" id="KAF7340201.1"/>
    </source>
</evidence>